<dbReference type="Pfam" id="PF12775">
    <property type="entry name" value="AAA_7"/>
    <property type="match status" value="1"/>
</dbReference>
<dbReference type="Gene3D" id="1.10.472.130">
    <property type="match status" value="1"/>
</dbReference>
<dbReference type="InterPro" id="IPR013602">
    <property type="entry name" value="Dynein_heavy_linker"/>
</dbReference>
<dbReference type="Proteomes" id="UP000311919">
    <property type="component" value="Unassembled WGS sequence"/>
</dbReference>
<dbReference type="Gene3D" id="1.20.920.20">
    <property type="match status" value="1"/>
</dbReference>
<evidence type="ECO:0000256" key="6">
    <source>
        <dbReference type="ARBA" id="ARBA00022840"/>
    </source>
</evidence>
<dbReference type="FunFam" id="1.10.8.710:FF:000004">
    <property type="entry name" value="Dynein axonemal heavy chain 6"/>
    <property type="match status" value="1"/>
</dbReference>
<dbReference type="InterPro" id="IPR024743">
    <property type="entry name" value="Dynein_HC_stalk"/>
</dbReference>
<dbReference type="Pfam" id="PF17852">
    <property type="entry name" value="Dynein_AAA_lid"/>
    <property type="match status" value="1"/>
</dbReference>
<dbReference type="FunFam" id="1.20.140.100:FF:000004">
    <property type="entry name" value="Dynein axonemal heavy chain 6"/>
    <property type="match status" value="1"/>
</dbReference>
<dbReference type="SUPFAM" id="SSF52540">
    <property type="entry name" value="P-loop containing nucleoside triphosphate hydrolases"/>
    <property type="match status" value="4"/>
</dbReference>
<dbReference type="GO" id="GO:0030286">
    <property type="term" value="C:dynein complex"/>
    <property type="evidence" value="ECO:0007669"/>
    <property type="project" value="UniProtKB-KW"/>
</dbReference>
<dbReference type="GO" id="GO:0005930">
    <property type="term" value="C:axoneme"/>
    <property type="evidence" value="ECO:0007669"/>
    <property type="project" value="UniProtKB-SubCell"/>
</dbReference>
<sequence length="2650" mass="305782">PQECLGSHWALKSYEEIVDRLPTPTFSCSSTGKLPPLPPIVKPEVPSSLYAMITRNAIHPPLMNAYTLTKASPFKEQKHCRPPSQSIGNNFSPYAANLSMQNIVKYGGLSKKCNKKEKKVWELNRKNSFRAMSPEEQISQMKLLEQERNINRGKPSERDIERYNYYLHKGIPDYMLARIPDELWERLQKYLPSYLTLKWPTLLTDLQQQIHDDYEYAVRKSILDYILLDPDERKRLFIEWLPTPYSNFVIRAPVPWHANRKNAYEFCKRYLFTTGPIPLALQNIWYTQFSYLRFVNYDELVNLPEPLKPIDFERLIIQQCQATREILRKNWIPACAKAITELRTTWSHLLPTSSSDSMELVRLFFACIASLMSGQLRDIVNKSLQDLLRVLQIHQNGNKFEEPYDELQFLHRSPLLLKLHISDPKIIFTPSFRETRDCILHCFQAVTDAAESLPRVEVDIFPELRTHSLYLRSVSFVDQSIIEFTDEAMIIFRNNSLGPKYYLELYRSYSSLFNNKAELELKTFLKEHHSLLAIKKKIENLQDLNTELLLLRQSVPMSLFILDCKDVNDELIKRVWKLRDLIATYEMDENRDVNKGICRQYDEIVDRLSETPSNTEDLVKLQTYLRDVGNTLVFKLKEEVAEAAERLNFLLDYALLSFDDIKLNSTLFNWPEQILTIIDNTNTRLTALRENAEEDLKQRVKDLEKRILNSWDRVNLMRRREVISQDEMLKSQSILDDFQRDLDTFTLFAEQINKEESLLGWEQTSFPQILELKQQMEPFDSLWRIAIAFDIHNKEWFESPYHTLNPNEIEQQITDMYRIMHKLTKILADLPGPAKVAQKVKDKLTKFQQFLPIIHIVCNPGIQSRHWDQMSEIVGFDIKPTTDTPLVTFLEYGLKPYLEQLEEVGAGAAKEHQLETTLSKMKGEWSLMKFELIPYRDTGLSILSAIDDIQVMLDDHIIKAQTMRNSPYIKPFEEEMVAWEAKLISMNDIIDVWLKVQATWLYLEPIFSSEDILAQMPEEGRKFGIVDVIWREIMSETALNPSCLIATNQRDMLKRLTDANSLLEEIQKGLNDYLEKKRLYFPRFFFLSNDELLEILSETKDPQRVQPHLKKCFEGISRLMFTEQQEIIGMISAESESVPFVTKIHPAKSKGMVEKWLLQVEDVMLCSLRKIIADSVHAYPDTPRQKWVLEWPGQDLAKAIAKQCVVFNCSDGLDYRAMSKFFKGLAQAGAWACFDEFNRIELEVLSVVAQQIHCIQTAISSGLKRFIFEGTELSLNPTCTMFITMNPGYAGRQELPDNLKVLFRSVAMMVPDYALIGEISLYSMGFIDARSLSSKIVATYRLCSEQLSSQHHYDYGMRAVKSVLTAAGNLRQKYLDEDESVLLLKAINDVNLPKFLSQDIPLFEGIISDLFPGVKLPKGDYDQFITCLREQLSNRQLQYVPWYLDKILQIYEMILVRHGLMIVGETLSGKTQAYQVLADTLTKLVENGQAMHEYAVQYGIINPKAITMGQLYGQFDLVSHEWSDGILAVMFRDFATVQDNKRKWILFDGPVDAVWIENMNTVLDDNKKLCLMSGEIIQMSSLMNLIFEPADLEQASPATVSRCGMIYMEPAQLGWRPMVKSYLDYQLPKNLPDELKELINDLFEWLVDPCLEFIKSDCRQLFSVSNLHAVKQLITLFNCLLDEIRQWCLLDQNTETPEAGSLQTTMSAQTVYLQIQALFLFSIVWSLGSCLPTESRGKFDLFFRDLVSGVNSQHPKPKSIKLTKANSFPERQTIYDFWFDKKSQGSWNDWINFNWNPMKAGQSHDLNEALSTINVANSDSSVNPSTSSIGMDNESHSDMIVSTIETERMYFFLNLYTTHNIPLLLVGPTGTGKSVIANNYLIQLPKEKYLPNILNFSARTSANQTQDIIMSRLDRRRKCVYGPPLGKQCIVFVDDLNMPMKEKYGAQPPIELLRMWIDHGHWYDRKDNTKQYLTDVHFMAAMGPPGGGRNIITSRLTRHTNVLGVNEFDDHTMLKIFTTITDVHFSNGFEPQFMRLSKILVQATLHIYKLAISTFLPTPAKSHYVFNLRDFARVIKGIRLVPANNMKEDDKLMRLWIHEVYRVFYDRLTVTEDENRFFNIVRETCSDVFRTNIDKILGHLSLSGRVVDEDVRNLLFGNYMQDGGCYDEVTDYHLLTNRMEAYLNDFNALSKTPMNLVMFKFAIEHISRVVRVLLQDNGHALLVGVGGSGRQSATRLATHIAEHELFVIEITRTYGVNEWRDDIKRLLLRTGLDGKSTVFLVNDTQLKHESFMEDISMLLNSGDVPNLFPPDEKAELIDKVQNIVRLEVWPEDALEMVANKYFEGIEFAENVRESSVTLCKYFHESVRKLSEKFLEELRRHSYVTPTSYLEMILTFKKLLNRKRNQLTTMRNRYLTGLEKLEFAAGEVGKMQIELQNLQPLLIETSTETDKLLNKIAQESVEVEAQREIVASDEMIANKSAAVSKSIKDECESDLAEAMPILNDALSSLDTLKQSDITLVKSMKNPPSVVKLVMEAVCIMLNEKADRKPDGTGRMVEDYWGPSLKLLGDLKFLERLKSYPIDNISANVMKKIRDNYIPNTDFDPKIVRNASTACEGLCKWIIALDKYDKVAKIVAPKKEKLAIAEAELKVQ</sequence>
<evidence type="ECO:0000256" key="10">
    <source>
        <dbReference type="ARBA" id="ARBA00023175"/>
    </source>
</evidence>
<protein>
    <submittedName>
        <fullName evidence="14">Dynein heavy chain 3, axonemal</fullName>
    </submittedName>
</protein>
<evidence type="ECO:0000256" key="2">
    <source>
        <dbReference type="ARBA" id="ARBA00008887"/>
    </source>
</evidence>
<dbReference type="Gene3D" id="1.10.8.710">
    <property type="match status" value="1"/>
</dbReference>
<keyword evidence="3" id="KW-0963">Cytoplasm</keyword>
<evidence type="ECO:0000256" key="4">
    <source>
        <dbReference type="ARBA" id="ARBA00022701"/>
    </source>
</evidence>
<dbReference type="InterPro" id="IPR035699">
    <property type="entry name" value="AAA_6"/>
</dbReference>
<dbReference type="GO" id="GO:0005524">
    <property type="term" value="F:ATP binding"/>
    <property type="evidence" value="ECO:0007669"/>
    <property type="project" value="UniProtKB-KW"/>
</dbReference>
<dbReference type="Pfam" id="PF08393">
    <property type="entry name" value="DHC_N2"/>
    <property type="match status" value="1"/>
</dbReference>
<evidence type="ECO:0000256" key="5">
    <source>
        <dbReference type="ARBA" id="ARBA00022741"/>
    </source>
</evidence>
<keyword evidence="10" id="KW-0505">Motor protein</keyword>
<evidence type="ECO:0000256" key="1">
    <source>
        <dbReference type="ARBA" id="ARBA00004430"/>
    </source>
</evidence>
<evidence type="ECO:0000256" key="9">
    <source>
        <dbReference type="ARBA" id="ARBA00023069"/>
    </source>
</evidence>
<dbReference type="SMART" id="SM00382">
    <property type="entry name" value="AAA"/>
    <property type="match status" value="1"/>
</dbReference>
<keyword evidence="6" id="KW-0067">ATP-binding</keyword>
<comment type="similarity">
    <text evidence="2">Belongs to the dynein heavy chain family.</text>
</comment>
<dbReference type="Pfam" id="PF12780">
    <property type="entry name" value="AAA_8"/>
    <property type="match status" value="2"/>
</dbReference>
<keyword evidence="7" id="KW-0243">Dynein</keyword>
<dbReference type="InterPro" id="IPR024317">
    <property type="entry name" value="Dynein_heavy_chain_D4_dom"/>
</dbReference>
<dbReference type="InterPro" id="IPR003593">
    <property type="entry name" value="AAA+_ATPase"/>
</dbReference>
<dbReference type="FunFam" id="1.20.920.20:FF:000001">
    <property type="entry name" value="dynein heavy chain 2, axonemal"/>
    <property type="match status" value="1"/>
</dbReference>
<dbReference type="InterPro" id="IPR042222">
    <property type="entry name" value="Dynein_2_N"/>
</dbReference>
<feature type="domain" description="AAA+ ATPase" evidence="13">
    <location>
        <begin position="1859"/>
        <end position="2006"/>
    </location>
</feature>
<dbReference type="FunFam" id="1.10.287.2620:FF:000002">
    <property type="entry name" value="Dynein heavy chain 2, axonemal"/>
    <property type="match status" value="1"/>
</dbReference>
<evidence type="ECO:0000256" key="8">
    <source>
        <dbReference type="ARBA" id="ARBA00023054"/>
    </source>
</evidence>
<dbReference type="FunFam" id="1.20.920.30:FF:000002">
    <property type="entry name" value="Dynein axonemal heavy chain 3"/>
    <property type="match status" value="1"/>
</dbReference>
<dbReference type="FunFam" id="3.40.50.300:FF:001328">
    <property type="entry name" value="Dynein heavy chain 6, axonemal"/>
    <property type="match status" value="1"/>
</dbReference>
<dbReference type="GO" id="GO:0007018">
    <property type="term" value="P:microtubule-based movement"/>
    <property type="evidence" value="ECO:0007669"/>
    <property type="project" value="InterPro"/>
</dbReference>
<evidence type="ECO:0000259" key="13">
    <source>
        <dbReference type="SMART" id="SM00382"/>
    </source>
</evidence>
<proteinExistence type="inferred from homology"/>
<dbReference type="GO" id="GO:0051959">
    <property type="term" value="F:dynein light intermediate chain binding"/>
    <property type="evidence" value="ECO:0007669"/>
    <property type="project" value="InterPro"/>
</dbReference>
<evidence type="ECO:0000256" key="3">
    <source>
        <dbReference type="ARBA" id="ARBA00022490"/>
    </source>
</evidence>
<dbReference type="InterPro" id="IPR041466">
    <property type="entry name" value="Dynein_AAA5_ext"/>
</dbReference>
<dbReference type="Gene3D" id="3.20.180.20">
    <property type="entry name" value="Dynein heavy chain, N-terminal domain 2"/>
    <property type="match status" value="1"/>
</dbReference>
<keyword evidence="15" id="KW-1185">Reference proteome</keyword>
<dbReference type="PANTHER" id="PTHR22878:SF71">
    <property type="entry name" value="DYNEIN, AXONEMAL, HEAVY CHAIN 3"/>
    <property type="match status" value="1"/>
</dbReference>
<dbReference type="EMBL" id="SKCS01000240">
    <property type="protein sequence ID" value="TNN12337.1"/>
    <property type="molecule type" value="Genomic_DNA"/>
</dbReference>
<dbReference type="Pfam" id="PF12777">
    <property type="entry name" value="MT"/>
    <property type="match status" value="1"/>
</dbReference>
<dbReference type="FunFam" id="1.10.472.130:FF:000005">
    <property type="entry name" value="Dynein axonemal heavy chain 7"/>
    <property type="match status" value="1"/>
</dbReference>
<accession>A0A4Z2D762</accession>
<keyword evidence="8" id="KW-0175">Coiled coil</keyword>
<evidence type="ECO:0000313" key="15">
    <source>
        <dbReference type="Proteomes" id="UP000311919"/>
    </source>
</evidence>
<dbReference type="STRING" id="6182.A0A4Z2D762"/>
<dbReference type="GO" id="GO:0005874">
    <property type="term" value="C:microtubule"/>
    <property type="evidence" value="ECO:0007669"/>
    <property type="project" value="UniProtKB-KW"/>
</dbReference>
<dbReference type="GO" id="GO:0045505">
    <property type="term" value="F:dynein intermediate chain binding"/>
    <property type="evidence" value="ECO:0007669"/>
    <property type="project" value="InterPro"/>
</dbReference>
<dbReference type="FunFam" id="3.40.50.300:FF:000063">
    <property type="entry name" value="dynein heavy chain 6, axonemal"/>
    <property type="match status" value="1"/>
</dbReference>
<organism evidence="14 15">
    <name type="scientific">Schistosoma japonicum</name>
    <name type="common">Blood fluke</name>
    <dbReference type="NCBI Taxonomy" id="6182"/>
    <lineage>
        <taxon>Eukaryota</taxon>
        <taxon>Metazoa</taxon>
        <taxon>Spiralia</taxon>
        <taxon>Lophotrochozoa</taxon>
        <taxon>Platyhelminthes</taxon>
        <taxon>Trematoda</taxon>
        <taxon>Digenea</taxon>
        <taxon>Strigeidida</taxon>
        <taxon>Schistosomatoidea</taxon>
        <taxon>Schistosomatidae</taxon>
        <taxon>Schistosoma</taxon>
    </lineage>
</organism>
<gene>
    <name evidence="14" type="ORF">EWB00_003847</name>
</gene>
<keyword evidence="12" id="KW-0966">Cell projection</keyword>
<evidence type="ECO:0000256" key="12">
    <source>
        <dbReference type="ARBA" id="ARBA00023273"/>
    </source>
</evidence>
<evidence type="ECO:0000313" key="14">
    <source>
        <dbReference type="EMBL" id="TNN12337.1"/>
    </source>
</evidence>
<dbReference type="InterPro" id="IPR043157">
    <property type="entry name" value="Dynein_AAA1S"/>
</dbReference>
<dbReference type="InterPro" id="IPR042228">
    <property type="entry name" value="Dynein_linker_3"/>
</dbReference>
<dbReference type="InterPro" id="IPR027417">
    <property type="entry name" value="P-loop_NTPase"/>
</dbReference>
<dbReference type="Gene3D" id="1.20.920.30">
    <property type="match status" value="1"/>
</dbReference>
<keyword evidence="9" id="KW-0969">Cilium</keyword>
<dbReference type="Gene3D" id="3.40.50.300">
    <property type="entry name" value="P-loop containing nucleotide triphosphate hydrolases"/>
    <property type="match status" value="3"/>
</dbReference>
<comment type="subcellular location">
    <subcellularLocation>
        <location evidence="1">Cytoplasm</location>
        <location evidence="1">Cytoskeleton</location>
        <location evidence="1">Cilium axoneme</location>
    </subcellularLocation>
</comment>
<comment type="caution">
    <text evidence="14">The sequence shown here is derived from an EMBL/GenBank/DDBJ whole genome shotgun (WGS) entry which is preliminary data.</text>
</comment>
<evidence type="ECO:0000256" key="11">
    <source>
        <dbReference type="ARBA" id="ARBA00023212"/>
    </source>
</evidence>
<reference evidence="14 15" key="1">
    <citation type="submission" date="2019-03" db="EMBL/GenBank/DDBJ databases">
        <title>An improved genome assembly of the fluke Schistosoma japonicum.</title>
        <authorList>
            <person name="Hu W."/>
            <person name="Luo F."/>
            <person name="Yin M."/>
            <person name="Mo X."/>
            <person name="Sun C."/>
            <person name="Wu Q."/>
            <person name="Zhu B."/>
            <person name="Xiang M."/>
            <person name="Wang J."/>
            <person name="Wang Y."/>
            <person name="Zhang T."/>
            <person name="Xu B."/>
            <person name="Zheng H."/>
            <person name="Feng Z."/>
        </authorList>
    </citation>
    <scope>NUCLEOTIDE SEQUENCE [LARGE SCALE GENOMIC DNA]</scope>
    <source>
        <strain evidence="14">HuSjv2</strain>
        <tissue evidence="14">Worms</tissue>
    </source>
</reference>
<dbReference type="PANTHER" id="PTHR22878">
    <property type="entry name" value="DYNEIN HEAVY CHAIN 6, AXONEMAL-LIKE-RELATED"/>
    <property type="match status" value="1"/>
</dbReference>
<keyword evidence="11" id="KW-0206">Cytoskeleton</keyword>
<dbReference type="Gene3D" id="1.20.140.100">
    <property type="entry name" value="Dynein heavy chain, N-terminal domain 2"/>
    <property type="match status" value="1"/>
</dbReference>
<name>A0A4Z2D762_SCHJA</name>
<evidence type="ECO:0000256" key="7">
    <source>
        <dbReference type="ARBA" id="ARBA00023017"/>
    </source>
</evidence>
<feature type="non-terminal residue" evidence="14">
    <location>
        <position position="1"/>
    </location>
</feature>
<dbReference type="FunFam" id="3.20.180.20:FF:000003">
    <property type="entry name" value="Dynein heavy chain 12, axonemal"/>
    <property type="match status" value="1"/>
</dbReference>
<dbReference type="OrthoDB" id="5593012at2759"/>
<feature type="non-terminal residue" evidence="14">
    <location>
        <position position="2650"/>
    </location>
</feature>
<dbReference type="Pfam" id="PF17857">
    <property type="entry name" value="AAA_lid_1"/>
    <property type="match status" value="1"/>
</dbReference>
<keyword evidence="5" id="KW-0547">Nucleotide-binding</keyword>
<keyword evidence="4" id="KW-0493">Microtubule</keyword>
<dbReference type="Gene3D" id="1.10.287.2620">
    <property type="match status" value="1"/>
</dbReference>
<dbReference type="InterPro" id="IPR041589">
    <property type="entry name" value="DNAH3_AAA_lid_1"/>
</dbReference>
<dbReference type="InterPro" id="IPR026983">
    <property type="entry name" value="DHC"/>
</dbReference>
<dbReference type="Pfam" id="PF12774">
    <property type="entry name" value="AAA_6"/>
    <property type="match status" value="1"/>
</dbReference>